<dbReference type="InterPro" id="IPR036412">
    <property type="entry name" value="HAD-like_sf"/>
</dbReference>
<dbReference type="Gene3D" id="3.40.50.1000">
    <property type="entry name" value="HAD superfamily/HAD-like"/>
    <property type="match status" value="1"/>
</dbReference>
<keyword evidence="3" id="KW-1185">Reference proteome</keyword>
<dbReference type="AlphaFoldDB" id="A0AAD5NLY9"/>
<accession>A0AAD5NLY9</accession>
<dbReference type="Proteomes" id="UP001064489">
    <property type="component" value="Chromosome 10"/>
</dbReference>
<dbReference type="PANTHER" id="PTHR24093:SF474">
    <property type="entry name" value="CALCIUM-TRANSPORTING ATPASE 2, PLASMA MEMBRANE-TYPE"/>
    <property type="match status" value="1"/>
</dbReference>
<organism evidence="2 3">
    <name type="scientific">Acer negundo</name>
    <name type="common">Box elder</name>
    <dbReference type="NCBI Taxonomy" id="4023"/>
    <lineage>
        <taxon>Eukaryota</taxon>
        <taxon>Viridiplantae</taxon>
        <taxon>Streptophyta</taxon>
        <taxon>Embryophyta</taxon>
        <taxon>Tracheophyta</taxon>
        <taxon>Spermatophyta</taxon>
        <taxon>Magnoliopsida</taxon>
        <taxon>eudicotyledons</taxon>
        <taxon>Gunneridae</taxon>
        <taxon>Pentapetalae</taxon>
        <taxon>rosids</taxon>
        <taxon>malvids</taxon>
        <taxon>Sapindales</taxon>
        <taxon>Sapindaceae</taxon>
        <taxon>Hippocastanoideae</taxon>
        <taxon>Acereae</taxon>
        <taxon>Acer</taxon>
    </lineage>
</organism>
<dbReference type="EMBL" id="JAJSOW010000105">
    <property type="protein sequence ID" value="KAI9165708.1"/>
    <property type="molecule type" value="Genomic_DNA"/>
</dbReference>
<dbReference type="GO" id="GO:0005388">
    <property type="term" value="F:P-type calcium transporter activity"/>
    <property type="evidence" value="ECO:0007669"/>
    <property type="project" value="TreeGrafter"/>
</dbReference>
<evidence type="ECO:0000256" key="1">
    <source>
        <dbReference type="ARBA" id="ARBA00022842"/>
    </source>
</evidence>
<evidence type="ECO:0000313" key="3">
    <source>
        <dbReference type="Proteomes" id="UP001064489"/>
    </source>
</evidence>
<gene>
    <name evidence="2" type="ORF">LWI28_019126</name>
</gene>
<keyword evidence="1" id="KW-0460">Magnesium</keyword>
<dbReference type="GO" id="GO:0000166">
    <property type="term" value="F:nucleotide binding"/>
    <property type="evidence" value="ECO:0007669"/>
    <property type="project" value="InterPro"/>
</dbReference>
<protein>
    <submittedName>
        <fullName evidence="2">Uncharacterized protein</fullName>
    </submittedName>
</protein>
<reference evidence="2" key="1">
    <citation type="journal article" date="2022" name="Plant J.">
        <title>Strategies of tolerance reflected in two North American maple genomes.</title>
        <authorList>
            <person name="McEvoy S.L."/>
            <person name="Sezen U.U."/>
            <person name="Trouern-Trend A."/>
            <person name="McMahon S.M."/>
            <person name="Schaberg P.G."/>
            <person name="Yang J."/>
            <person name="Wegrzyn J.L."/>
            <person name="Swenson N.G."/>
        </authorList>
    </citation>
    <scope>NUCLEOTIDE SEQUENCE</scope>
    <source>
        <strain evidence="2">91603</strain>
    </source>
</reference>
<sequence length="148" mass="15618">MVTTKKRMGVVLEFPEGGMRAHTKGASEIVLAACDKVINSDGEVVPLDEESVKHLNLTIDQFANEALRILYLAYIDLENKFSSDDSIPVSGYTCIGIVGIKDLVRPGVKESVALCLSAVTGDGINDAPALHEAEVGLAMGIAGTEVST</sequence>
<dbReference type="InterPro" id="IPR023214">
    <property type="entry name" value="HAD_sf"/>
</dbReference>
<dbReference type="InterPro" id="IPR023299">
    <property type="entry name" value="ATPase_P-typ_cyto_dom_N"/>
</dbReference>
<reference evidence="2" key="2">
    <citation type="submission" date="2023-02" db="EMBL/GenBank/DDBJ databases">
        <authorList>
            <person name="Swenson N.G."/>
            <person name="Wegrzyn J.L."/>
            <person name="Mcevoy S.L."/>
        </authorList>
    </citation>
    <scope>NUCLEOTIDE SEQUENCE</scope>
    <source>
        <strain evidence="2">91603</strain>
        <tissue evidence="2">Leaf</tissue>
    </source>
</reference>
<evidence type="ECO:0000313" key="2">
    <source>
        <dbReference type="EMBL" id="KAI9165708.1"/>
    </source>
</evidence>
<dbReference type="Gene3D" id="3.40.1110.10">
    <property type="entry name" value="Calcium-transporting ATPase, cytoplasmic domain N"/>
    <property type="match status" value="1"/>
</dbReference>
<dbReference type="GO" id="GO:0005886">
    <property type="term" value="C:plasma membrane"/>
    <property type="evidence" value="ECO:0007669"/>
    <property type="project" value="TreeGrafter"/>
</dbReference>
<dbReference type="Pfam" id="PF13246">
    <property type="entry name" value="Cation_ATPase"/>
    <property type="match status" value="1"/>
</dbReference>
<dbReference type="SUPFAM" id="SSF81660">
    <property type="entry name" value="Metal cation-transporting ATPase, ATP-binding domain N"/>
    <property type="match status" value="1"/>
</dbReference>
<dbReference type="SUPFAM" id="SSF56784">
    <property type="entry name" value="HAD-like"/>
    <property type="match status" value="1"/>
</dbReference>
<proteinExistence type="predicted"/>
<comment type="caution">
    <text evidence="2">The sequence shown here is derived from an EMBL/GenBank/DDBJ whole genome shotgun (WGS) entry which is preliminary data.</text>
</comment>
<dbReference type="PANTHER" id="PTHR24093">
    <property type="entry name" value="CATION TRANSPORTING ATPASE"/>
    <property type="match status" value="1"/>
</dbReference>
<name>A0AAD5NLY9_ACENE</name>